<feature type="transmembrane region" description="Helical" evidence="1">
    <location>
        <begin position="141"/>
        <end position="160"/>
    </location>
</feature>
<dbReference type="Gene3D" id="1.20.1640.10">
    <property type="entry name" value="Multidrug efflux transporter AcrB transmembrane domain"/>
    <property type="match status" value="1"/>
</dbReference>
<dbReference type="PRINTS" id="PR00702">
    <property type="entry name" value="ACRIFLAVINRP"/>
</dbReference>
<proteinExistence type="predicted"/>
<evidence type="ECO:0000256" key="1">
    <source>
        <dbReference type="SAM" id="Phobius"/>
    </source>
</evidence>
<dbReference type="Proteomes" id="UP001321450">
    <property type="component" value="Chromosome"/>
</dbReference>
<dbReference type="GO" id="GO:0042910">
    <property type="term" value="F:xenobiotic transmembrane transporter activity"/>
    <property type="evidence" value="ECO:0007669"/>
    <property type="project" value="TreeGrafter"/>
</dbReference>
<dbReference type="SUPFAM" id="SSF82714">
    <property type="entry name" value="Multidrug efflux transporter AcrB TolC docking domain, DN and DC subdomains"/>
    <property type="match status" value="1"/>
</dbReference>
<keyword evidence="3" id="KW-1185">Reference proteome</keyword>
<dbReference type="Gene3D" id="3.30.70.1440">
    <property type="entry name" value="Multidrug efflux transporter AcrB pore domain"/>
    <property type="match status" value="1"/>
</dbReference>
<dbReference type="SUPFAM" id="SSF82866">
    <property type="entry name" value="Multidrug efflux transporter AcrB transmembrane domain"/>
    <property type="match status" value="1"/>
</dbReference>
<gene>
    <name evidence="2" type="ORF">MIN45_P1615</name>
</gene>
<feature type="transmembrane region" description="Helical" evidence="1">
    <location>
        <begin position="274"/>
        <end position="300"/>
    </location>
</feature>
<dbReference type="InterPro" id="IPR001036">
    <property type="entry name" value="Acrflvin-R"/>
</dbReference>
<dbReference type="AlphaFoldDB" id="A0AAU9CG73"/>
<keyword evidence="1" id="KW-0472">Membrane</keyword>
<feature type="transmembrane region" description="Helical" evidence="1">
    <location>
        <begin position="246"/>
        <end position="268"/>
    </location>
</feature>
<dbReference type="Gene3D" id="3.30.2090.10">
    <property type="entry name" value="Multidrug efflux transporter AcrB TolC docking domain, DN and DC subdomains"/>
    <property type="match status" value="1"/>
</dbReference>
<organism evidence="2 3">
    <name type="scientific">Methylomarinovum tepidoasis</name>
    <dbReference type="NCBI Taxonomy" id="2840183"/>
    <lineage>
        <taxon>Bacteria</taxon>
        <taxon>Pseudomonadati</taxon>
        <taxon>Pseudomonadota</taxon>
        <taxon>Gammaproteobacteria</taxon>
        <taxon>Methylococcales</taxon>
        <taxon>Methylothermaceae</taxon>
        <taxon>Methylomarinovum</taxon>
    </lineage>
</organism>
<sequence length="318" mass="34067">MDRTRARQLGLPAREVTLAVNVLAGGLDVAKFNDEPGDGERYDVRLKAAEGSFRAPADLRQIFLRASGGRLVRLDTVARWEERVGPAVVTRFDLRYSGNFFATPKVSEGEAAAIVKQVAASSLPRGYRVKMIGRAEEFEKTAGYMLFALVAAVVLVYMVLASQFNAFLQPLVIMAAQPLAVVGGLAGLWLTGRSLNMFSMMGLVLLMGLVAKNSILLVDLTNQLCLQGRGIDEALREACPVRLRPVLMTSLTVIVTMLPAVLGLGAASDTAAPLAAAVVGGMVSSTLLTLVVVPALYSLLEHGLRRWRKADTVTGDRG</sequence>
<dbReference type="PANTHER" id="PTHR32063">
    <property type="match status" value="1"/>
</dbReference>
<dbReference type="Pfam" id="PF00873">
    <property type="entry name" value="ACR_tran"/>
    <property type="match status" value="1"/>
</dbReference>
<accession>A0AAU9CG73</accession>
<feature type="transmembrane region" description="Helical" evidence="1">
    <location>
        <begin position="166"/>
        <end position="191"/>
    </location>
</feature>
<dbReference type="PANTHER" id="PTHR32063:SF0">
    <property type="entry name" value="SWARMING MOTILITY PROTEIN SWRC"/>
    <property type="match status" value="1"/>
</dbReference>
<dbReference type="KEGG" id="meiy:MIN45_P1615"/>
<evidence type="ECO:0000313" key="2">
    <source>
        <dbReference type="EMBL" id="BCX89243.1"/>
    </source>
</evidence>
<reference evidence="3" key="1">
    <citation type="journal article" date="2024" name="Int. J. Syst. Evol. Microbiol.">
        <title>Methylomarinovum tepidoasis sp. nov., a moderately thermophilic methanotroph of the family Methylothermaceae isolated from a deep-sea hydrothermal field.</title>
        <authorList>
            <person name="Hirayama H."/>
            <person name="Takaki Y."/>
            <person name="Abe M."/>
            <person name="Miyazaki M."/>
            <person name="Uematsu K."/>
            <person name="Matsui Y."/>
            <person name="Takai K."/>
        </authorList>
    </citation>
    <scope>NUCLEOTIDE SEQUENCE [LARGE SCALE GENOMIC DNA]</scope>
    <source>
        <strain evidence="3">IN45</strain>
    </source>
</reference>
<dbReference type="InterPro" id="IPR027463">
    <property type="entry name" value="AcrB_DN_DC_subdom"/>
</dbReference>
<name>A0AAU9CG73_9GAMM</name>
<dbReference type="GO" id="GO:0005886">
    <property type="term" value="C:plasma membrane"/>
    <property type="evidence" value="ECO:0007669"/>
    <property type="project" value="TreeGrafter"/>
</dbReference>
<keyword evidence="1" id="KW-1133">Transmembrane helix</keyword>
<dbReference type="EMBL" id="AP024718">
    <property type="protein sequence ID" value="BCX89243.1"/>
    <property type="molecule type" value="Genomic_DNA"/>
</dbReference>
<protein>
    <recommendedName>
        <fullName evidence="4">Efflux RND transporter permease subunit</fullName>
    </recommendedName>
</protein>
<evidence type="ECO:0000313" key="3">
    <source>
        <dbReference type="Proteomes" id="UP001321450"/>
    </source>
</evidence>
<keyword evidence="1" id="KW-0812">Transmembrane</keyword>
<evidence type="ECO:0008006" key="4">
    <source>
        <dbReference type="Google" id="ProtNLM"/>
    </source>
</evidence>